<dbReference type="EMBL" id="CP097116">
    <property type="protein sequence ID" value="USS85817.1"/>
    <property type="molecule type" value="Genomic_DNA"/>
</dbReference>
<reference evidence="14" key="1">
    <citation type="submission" date="2022-05" db="EMBL/GenBank/DDBJ databases">
        <authorList>
            <person name="Oliphant S.A."/>
            <person name="Watson-Haigh N.S."/>
            <person name="Sumby K.M."/>
            <person name="Gardner J.M."/>
            <person name="Jiranek V."/>
        </authorList>
    </citation>
    <scope>NUCLEOTIDE SEQUENCE</scope>
    <source>
        <strain evidence="14">KI16_H9</strain>
    </source>
</reference>
<dbReference type="InterPro" id="IPR003593">
    <property type="entry name" value="AAA+_ATPase"/>
</dbReference>
<evidence type="ECO:0000256" key="10">
    <source>
        <dbReference type="ARBA" id="ARBA00022932"/>
    </source>
</evidence>
<dbReference type="Pfam" id="PF22608">
    <property type="entry name" value="DNAX_ATPase_lid"/>
    <property type="match status" value="1"/>
</dbReference>
<evidence type="ECO:0000256" key="7">
    <source>
        <dbReference type="ARBA" id="ARBA00022741"/>
    </source>
</evidence>
<evidence type="ECO:0000256" key="5">
    <source>
        <dbReference type="ARBA" id="ARBA00022705"/>
    </source>
</evidence>
<evidence type="ECO:0000256" key="1">
    <source>
        <dbReference type="ARBA" id="ARBA00006360"/>
    </source>
</evidence>
<dbReference type="Proteomes" id="UP001056707">
    <property type="component" value="Chromosome"/>
</dbReference>
<dbReference type="CDD" id="cd00009">
    <property type="entry name" value="AAA"/>
    <property type="match status" value="1"/>
</dbReference>
<organism evidence="14 15">
    <name type="scientific">Fructilactobacillus myrtifloralis</name>
    <dbReference type="NCBI Taxonomy" id="2940301"/>
    <lineage>
        <taxon>Bacteria</taxon>
        <taxon>Bacillati</taxon>
        <taxon>Bacillota</taxon>
        <taxon>Bacilli</taxon>
        <taxon>Lactobacillales</taxon>
        <taxon>Lactobacillaceae</taxon>
        <taxon>Fructilactobacillus</taxon>
    </lineage>
</organism>
<sequence>MSYQALYRVWRPQRFDEIVGQPVITKTLKNALLTDQISHAYLFSGPRGTGKTSTAKILAKAVNCQHLEDGEPCNECETCVAINQGALNDVIEIDAASNNGVEEIRNIRDKAKYAPTEATYKVYIIDEVHMLSTGAFNALLKTLEEPPSHVIFILATTEPHKIPATILSRLQRFDFKRINAADIRAQMEKILQEKQVKYDDRAVKMIARSAEGGMRDALSILDQALSYDADELTYESALQVTGSVARDELQSYFEAVLAGEVGAGLKVVAELLAAGKDSSQFLEDLIDYCQNLLLYQQDQALVSEDELGLLGDHFAKIATTVPQRRLYRYVEIINEVQQQLRFTYHPELYLDILTVRLADETGAEQSPATPAADSTVDLAYQQLNQQVTELKQQLQELQQRSEARPAPATATQTQSAPKRTVPNQQGTPELDVQGIFAVLDAATKPALEQYRSQWDALLQLLSVTQRAVLHVARPVAASEDGVVIAFDYGFLYQRAGSDDQLLADLNRGLEQLLGKTPTVLFVPKESWPNLRQEYLQQHPRKPEPAATPTKPEQQTEAEPEPRNVRKAKELFGDELVDVKDD</sequence>
<dbReference type="Pfam" id="PF13177">
    <property type="entry name" value="DNA_pol3_delta2"/>
    <property type="match status" value="1"/>
</dbReference>
<feature type="compositionally biased region" description="Low complexity" evidence="12">
    <location>
        <begin position="396"/>
        <end position="417"/>
    </location>
</feature>
<comment type="similarity">
    <text evidence="1">Belongs to the DnaX/STICHEL family.</text>
</comment>
<keyword evidence="4 14" id="KW-0548">Nucleotidyltransferase</keyword>
<dbReference type="Gene3D" id="1.10.8.60">
    <property type="match status" value="1"/>
</dbReference>
<dbReference type="EC" id="2.7.7.7" evidence="2"/>
<feature type="region of interest" description="Disordered" evidence="12">
    <location>
        <begin position="534"/>
        <end position="581"/>
    </location>
</feature>
<dbReference type="SUPFAM" id="SSF48019">
    <property type="entry name" value="post-AAA+ oligomerization domain-like"/>
    <property type="match status" value="1"/>
</dbReference>
<accession>A0ABY5BQ86</accession>
<dbReference type="PANTHER" id="PTHR11669">
    <property type="entry name" value="REPLICATION FACTOR C / DNA POLYMERASE III GAMMA-TAU SUBUNIT"/>
    <property type="match status" value="1"/>
</dbReference>
<keyword evidence="3 14" id="KW-0808">Transferase</keyword>
<dbReference type="NCBIfam" id="NF004046">
    <property type="entry name" value="PRK05563.1"/>
    <property type="match status" value="1"/>
</dbReference>
<keyword evidence="8" id="KW-0862">Zinc</keyword>
<dbReference type="GO" id="GO:0003887">
    <property type="term" value="F:DNA-directed DNA polymerase activity"/>
    <property type="evidence" value="ECO:0007669"/>
    <property type="project" value="UniProtKB-EC"/>
</dbReference>
<keyword evidence="6" id="KW-0479">Metal-binding</keyword>
<dbReference type="PRINTS" id="PR00300">
    <property type="entry name" value="CLPPROTEASEA"/>
</dbReference>
<dbReference type="Gene3D" id="3.40.50.300">
    <property type="entry name" value="P-loop containing nucleotide triphosphate hydrolases"/>
    <property type="match status" value="1"/>
</dbReference>
<evidence type="ECO:0000256" key="12">
    <source>
        <dbReference type="SAM" id="MobiDB-lite"/>
    </source>
</evidence>
<feature type="compositionally biased region" description="Basic and acidic residues" evidence="12">
    <location>
        <begin position="559"/>
        <end position="581"/>
    </location>
</feature>
<dbReference type="InterPro" id="IPR008921">
    <property type="entry name" value="DNA_pol3_clamp-load_cplx_C"/>
</dbReference>
<dbReference type="InterPro" id="IPR012763">
    <property type="entry name" value="DNA_pol_III_sug/sutau_N"/>
</dbReference>
<evidence type="ECO:0000259" key="13">
    <source>
        <dbReference type="SMART" id="SM00382"/>
    </source>
</evidence>
<dbReference type="PANTHER" id="PTHR11669:SF0">
    <property type="entry name" value="PROTEIN STICHEL-LIKE 2"/>
    <property type="match status" value="1"/>
</dbReference>
<dbReference type="Pfam" id="PF20964">
    <property type="entry name" value="DnaX_C"/>
    <property type="match status" value="1"/>
</dbReference>
<gene>
    <name evidence="14" type="primary">dnaX</name>
    <name evidence="14" type="ORF">M3M35_06460</name>
</gene>
<dbReference type="CDD" id="cd18137">
    <property type="entry name" value="HLD_clamp_pol_III_gamma_tau"/>
    <property type="match status" value="1"/>
</dbReference>
<evidence type="ECO:0000256" key="11">
    <source>
        <dbReference type="ARBA" id="ARBA00049244"/>
    </source>
</evidence>
<keyword evidence="15" id="KW-1185">Reference proteome</keyword>
<evidence type="ECO:0000313" key="14">
    <source>
        <dbReference type="EMBL" id="USS85817.1"/>
    </source>
</evidence>
<dbReference type="InterPro" id="IPR050238">
    <property type="entry name" value="DNA_Rep/Repair_Clamp_Loader"/>
</dbReference>
<evidence type="ECO:0000256" key="9">
    <source>
        <dbReference type="ARBA" id="ARBA00022840"/>
    </source>
</evidence>
<keyword evidence="9" id="KW-0067">ATP-binding</keyword>
<dbReference type="Pfam" id="PF12169">
    <property type="entry name" value="DNA_pol3_gamma3"/>
    <property type="match status" value="1"/>
</dbReference>
<keyword evidence="7" id="KW-0547">Nucleotide-binding</keyword>
<dbReference type="InterPro" id="IPR001270">
    <property type="entry name" value="ClpA/B"/>
</dbReference>
<dbReference type="InterPro" id="IPR022754">
    <property type="entry name" value="DNA_pol_III_gamma-3"/>
</dbReference>
<dbReference type="InterPro" id="IPR048448">
    <property type="entry name" value="DnaX-like_C"/>
</dbReference>
<proteinExistence type="inferred from homology"/>
<evidence type="ECO:0000256" key="3">
    <source>
        <dbReference type="ARBA" id="ARBA00022679"/>
    </source>
</evidence>
<protein>
    <recommendedName>
        <fullName evidence="2">DNA-directed DNA polymerase</fullName>
        <ecNumber evidence="2">2.7.7.7</ecNumber>
    </recommendedName>
</protein>
<comment type="catalytic activity">
    <reaction evidence="11">
        <text>DNA(n) + a 2'-deoxyribonucleoside 5'-triphosphate = DNA(n+1) + diphosphate</text>
        <dbReference type="Rhea" id="RHEA:22508"/>
        <dbReference type="Rhea" id="RHEA-COMP:17339"/>
        <dbReference type="Rhea" id="RHEA-COMP:17340"/>
        <dbReference type="ChEBI" id="CHEBI:33019"/>
        <dbReference type="ChEBI" id="CHEBI:61560"/>
        <dbReference type="ChEBI" id="CHEBI:173112"/>
        <dbReference type="EC" id="2.7.7.7"/>
    </reaction>
</comment>
<keyword evidence="5" id="KW-0235">DNA replication</keyword>
<dbReference type="InterPro" id="IPR045085">
    <property type="entry name" value="HLD_clamp_pol_III_gamma_tau"/>
</dbReference>
<evidence type="ECO:0000256" key="2">
    <source>
        <dbReference type="ARBA" id="ARBA00012417"/>
    </source>
</evidence>
<feature type="domain" description="AAA+ ATPase" evidence="13">
    <location>
        <begin position="37"/>
        <end position="179"/>
    </location>
</feature>
<dbReference type="SMART" id="SM00382">
    <property type="entry name" value="AAA"/>
    <property type="match status" value="1"/>
</dbReference>
<evidence type="ECO:0000256" key="6">
    <source>
        <dbReference type="ARBA" id="ARBA00022723"/>
    </source>
</evidence>
<evidence type="ECO:0000256" key="8">
    <source>
        <dbReference type="ARBA" id="ARBA00022833"/>
    </source>
</evidence>
<feature type="region of interest" description="Disordered" evidence="12">
    <location>
        <begin position="396"/>
        <end position="427"/>
    </location>
</feature>
<dbReference type="NCBIfam" id="TIGR02397">
    <property type="entry name" value="dnaX_nterm"/>
    <property type="match status" value="1"/>
</dbReference>
<evidence type="ECO:0000256" key="4">
    <source>
        <dbReference type="ARBA" id="ARBA00022695"/>
    </source>
</evidence>
<dbReference type="Gene3D" id="1.20.272.10">
    <property type="match status" value="1"/>
</dbReference>
<dbReference type="RefSeq" id="WP_252750712.1">
    <property type="nucleotide sequence ID" value="NZ_CP097116.1"/>
</dbReference>
<keyword evidence="10" id="KW-0239">DNA-directed DNA polymerase</keyword>
<evidence type="ECO:0000313" key="15">
    <source>
        <dbReference type="Proteomes" id="UP001056707"/>
    </source>
</evidence>
<name>A0ABY5BQ86_9LACO</name>
<dbReference type="SUPFAM" id="SSF52540">
    <property type="entry name" value="P-loop containing nucleoside triphosphate hydrolases"/>
    <property type="match status" value="1"/>
</dbReference>
<dbReference type="InterPro" id="IPR027417">
    <property type="entry name" value="P-loop_NTPase"/>
</dbReference>